<dbReference type="AlphaFoldDB" id="A0A1I6LSF0"/>
<dbReference type="STRING" id="767519.SAMN05216559_3019"/>
<gene>
    <name evidence="2" type="ORF">SAMN05216559_3019</name>
</gene>
<evidence type="ECO:0000256" key="1">
    <source>
        <dbReference type="SAM" id="Phobius"/>
    </source>
</evidence>
<feature type="transmembrane region" description="Helical" evidence="1">
    <location>
        <begin position="119"/>
        <end position="141"/>
    </location>
</feature>
<dbReference type="OrthoDB" id="238194at2157"/>
<keyword evidence="1" id="KW-0472">Membrane</keyword>
<accession>A0A1I6LSF0</accession>
<dbReference type="EMBL" id="FOZK01000003">
    <property type="protein sequence ID" value="SFS06338.1"/>
    <property type="molecule type" value="Genomic_DNA"/>
</dbReference>
<protein>
    <submittedName>
        <fullName evidence="2">TIGR04206 family protein</fullName>
    </submittedName>
</protein>
<feature type="transmembrane region" description="Helical" evidence="1">
    <location>
        <begin position="80"/>
        <end position="107"/>
    </location>
</feature>
<keyword evidence="1" id="KW-1133">Transmembrane helix</keyword>
<dbReference type="RefSeq" id="WP_089817371.1">
    <property type="nucleotide sequence ID" value="NZ_FOZK01000003.1"/>
</dbReference>
<name>A0A1I6LSF0_9EURY</name>
<organism evidence="2 3">
    <name type="scientific">Halomicrobium zhouii</name>
    <dbReference type="NCBI Taxonomy" id="767519"/>
    <lineage>
        <taxon>Archaea</taxon>
        <taxon>Methanobacteriati</taxon>
        <taxon>Methanobacteriota</taxon>
        <taxon>Stenosarchaea group</taxon>
        <taxon>Halobacteria</taxon>
        <taxon>Halobacteriales</taxon>
        <taxon>Haloarculaceae</taxon>
        <taxon>Halomicrobium</taxon>
    </lineage>
</organism>
<dbReference type="InterPro" id="IPR055971">
    <property type="entry name" value="DUF7549"/>
</dbReference>
<keyword evidence="1" id="KW-0812">Transmembrane</keyword>
<sequence>MAWVKSEYAGEFAVLSTWLVALLPWSATVMNVQFRGAGATVVVIRFLYFRLQYIFGISFGNQERPFLLFTDAVAFNPESLALASWLWVAGALVSLVPLGVSIAYYAAEDRVDSQFPADPVRVQGVLLGLVGAVLLASSILFATQQSVTAPVGAVFALAFAYLLLTVERA</sequence>
<feature type="transmembrane region" description="Helical" evidence="1">
    <location>
        <begin position="147"/>
        <end position="166"/>
    </location>
</feature>
<feature type="transmembrane region" description="Helical" evidence="1">
    <location>
        <begin position="12"/>
        <end position="30"/>
    </location>
</feature>
<evidence type="ECO:0000313" key="3">
    <source>
        <dbReference type="Proteomes" id="UP000199062"/>
    </source>
</evidence>
<dbReference type="Pfam" id="PF24417">
    <property type="entry name" value="DUF7549"/>
    <property type="match status" value="1"/>
</dbReference>
<dbReference type="Proteomes" id="UP000199062">
    <property type="component" value="Unassembled WGS sequence"/>
</dbReference>
<proteinExistence type="predicted"/>
<evidence type="ECO:0000313" key="2">
    <source>
        <dbReference type="EMBL" id="SFS06338.1"/>
    </source>
</evidence>
<keyword evidence="3" id="KW-1185">Reference proteome</keyword>
<reference evidence="2 3" key="1">
    <citation type="submission" date="2016-10" db="EMBL/GenBank/DDBJ databases">
        <authorList>
            <person name="de Groot N.N."/>
        </authorList>
    </citation>
    <scope>NUCLEOTIDE SEQUENCE [LARGE SCALE GENOMIC DNA]</scope>
    <source>
        <strain evidence="2 3">CGMCC 1.10457</strain>
    </source>
</reference>